<protein>
    <submittedName>
        <fullName evidence="2">Uncharacterized protein</fullName>
    </submittedName>
</protein>
<feature type="region of interest" description="Disordered" evidence="1">
    <location>
        <begin position="81"/>
        <end position="103"/>
    </location>
</feature>
<comment type="caution">
    <text evidence="2">The sequence shown here is derived from an EMBL/GenBank/DDBJ whole genome shotgun (WGS) entry which is preliminary data.</text>
</comment>
<evidence type="ECO:0000313" key="2">
    <source>
        <dbReference type="EMBL" id="KAH1180295.1"/>
    </source>
</evidence>
<evidence type="ECO:0000256" key="1">
    <source>
        <dbReference type="SAM" id="MobiDB-lite"/>
    </source>
</evidence>
<sequence length="103" mass="11099">MSNSCLDYSKHGKSALARSCEMSFLSNATPRPPQELQSSRGARLAATDASTRQKNPKSSPCPLCLLHARCHCSNCTRPLGRELSGETGASPRREALVLSNARL</sequence>
<feature type="region of interest" description="Disordered" evidence="1">
    <location>
        <begin position="27"/>
        <end position="59"/>
    </location>
</feature>
<dbReference type="EMBL" id="JAHDVG010000470">
    <property type="protein sequence ID" value="KAH1180295.1"/>
    <property type="molecule type" value="Genomic_DNA"/>
</dbReference>
<gene>
    <name evidence="2" type="ORF">KIL84_009131</name>
</gene>
<dbReference type="AlphaFoldDB" id="A0A9D3XJJ4"/>
<accession>A0A9D3XJJ4</accession>
<proteinExistence type="predicted"/>
<organism evidence="2 3">
    <name type="scientific">Mauremys mutica</name>
    <name type="common">yellowpond turtle</name>
    <dbReference type="NCBI Taxonomy" id="74926"/>
    <lineage>
        <taxon>Eukaryota</taxon>
        <taxon>Metazoa</taxon>
        <taxon>Chordata</taxon>
        <taxon>Craniata</taxon>
        <taxon>Vertebrata</taxon>
        <taxon>Euteleostomi</taxon>
        <taxon>Archelosauria</taxon>
        <taxon>Testudinata</taxon>
        <taxon>Testudines</taxon>
        <taxon>Cryptodira</taxon>
        <taxon>Durocryptodira</taxon>
        <taxon>Testudinoidea</taxon>
        <taxon>Geoemydidae</taxon>
        <taxon>Geoemydinae</taxon>
        <taxon>Mauremys</taxon>
    </lineage>
</organism>
<dbReference type="Proteomes" id="UP000827986">
    <property type="component" value="Unassembled WGS sequence"/>
</dbReference>
<feature type="compositionally biased region" description="Polar residues" evidence="1">
    <location>
        <begin position="48"/>
        <end position="58"/>
    </location>
</feature>
<name>A0A9D3XJJ4_9SAUR</name>
<keyword evidence="3" id="KW-1185">Reference proteome</keyword>
<evidence type="ECO:0000313" key="3">
    <source>
        <dbReference type="Proteomes" id="UP000827986"/>
    </source>
</evidence>
<reference evidence="2" key="1">
    <citation type="submission" date="2021-09" db="EMBL/GenBank/DDBJ databases">
        <title>The genome of Mauremys mutica provides insights into the evolution of semi-aquatic lifestyle.</title>
        <authorList>
            <person name="Gong S."/>
            <person name="Gao Y."/>
        </authorList>
    </citation>
    <scope>NUCLEOTIDE SEQUENCE</scope>
    <source>
        <strain evidence="2">MM-2020</strain>
        <tissue evidence="2">Muscle</tissue>
    </source>
</reference>
<feature type="compositionally biased region" description="Polar residues" evidence="1">
    <location>
        <begin position="27"/>
        <end position="40"/>
    </location>
</feature>